<evidence type="ECO:0000313" key="3">
    <source>
        <dbReference type="Proteomes" id="UP000095767"/>
    </source>
</evidence>
<name>A0A1E5W9T2_9POAL</name>
<evidence type="ECO:0000313" key="2">
    <source>
        <dbReference type="EMBL" id="OEL34171.1"/>
    </source>
</evidence>
<gene>
    <name evidence="2" type="ORF">BAE44_0004810</name>
</gene>
<feature type="compositionally biased region" description="Basic and acidic residues" evidence="1">
    <location>
        <begin position="45"/>
        <end position="69"/>
    </location>
</feature>
<feature type="region of interest" description="Disordered" evidence="1">
    <location>
        <begin position="181"/>
        <end position="246"/>
    </location>
</feature>
<dbReference type="PANTHER" id="PTHR34660:SF25">
    <property type="match status" value="1"/>
</dbReference>
<feature type="region of interest" description="Disordered" evidence="1">
    <location>
        <begin position="265"/>
        <end position="287"/>
    </location>
</feature>
<keyword evidence="3" id="KW-1185">Reference proteome</keyword>
<organism evidence="2 3">
    <name type="scientific">Dichanthelium oligosanthes</name>
    <dbReference type="NCBI Taxonomy" id="888268"/>
    <lineage>
        <taxon>Eukaryota</taxon>
        <taxon>Viridiplantae</taxon>
        <taxon>Streptophyta</taxon>
        <taxon>Embryophyta</taxon>
        <taxon>Tracheophyta</taxon>
        <taxon>Spermatophyta</taxon>
        <taxon>Magnoliopsida</taxon>
        <taxon>Liliopsida</taxon>
        <taxon>Poales</taxon>
        <taxon>Poaceae</taxon>
        <taxon>PACMAD clade</taxon>
        <taxon>Panicoideae</taxon>
        <taxon>Panicodae</taxon>
        <taxon>Paniceae</taxon>
        <taxon>Dichantheliinae</taxon>
        <taxon>Dichanthelium</taxon>
    </lineage>
</organism>
<dbReference type="Proteomes" id="UP000095767">
    <property type="component" value="Unassembled WGS sequence"/>
</dbReference>
<comment type="caution">
    <text evidence="2">The sequence shown here is derived from an EMBL/GenBank/DDBJ whole genome shotgun (WGS) entry which is preliminary data.</text>
</comment>
<dbReference type="OrthoDB" id="1913135at2759"/>
<sequence length="544" mass="61980">MCHLFQEKHKEKKHRKEKDRGQGERKEKDRYHRKDKHNKKHKREKRGERRKNEDRDNDKKQSSVQETHKNYKHANRKPEERGQNEAVKDIKPTDESVVRTFGHEGNANHKLDNKIPLLPRSTDSIGATGSKEKERNSLGGMFKKSAEATQDNHGMIQKTNSIAHANKKGIGRVFDSKSKIKNGKSLQVGSSEMHSRRKHNCNGVDIRQDNSNAQRSSEDVRTASQAVSGSGREENGRITPSPNTLQRAEEMEPDLEIYVQSAKGKNDGISIKGGMTGKENQSANNSCGKMNQQFIQNKDGEVEEKAKTNYCKAVKGKDRDGVVKKRKIEYKNKEKEMEKNGTVNEHKHEDLGAIKDKLDNLMCLGFLNEQKFTSDNIKKRKDFDAISSPHEQRMRTTKLPRVSPTKDEEICWPSQRITPYSSTELLDTNTHEIDRHMPQDGYKNAITSSHCSEEDIASVSSSGYKSNKGYLKQPHPDTKYLSQLYSIPSAPEFLDYINQDWLFSQDCDERKTVAFEAAESDQVWSDAQLIDTADVIALPYVVPL</sequence>
<dbReference type="STRING" id="888268.A0A1E5W9T2"/>
<proteinExistence type="predicted"/>
<feature type="compositionally biased region" description="Basic and acidic residues" evidence="1">
    <location>
        <begin position="76"/>
        <end position="97"/>
    </location>
</feature>
<feature type="region of interest" description="Disordered" evidence="1">
    <location>
        <begin position="1"/>
        <end position="138"/>
    </location>
</feature>
<accession>A0A1E5W9T2</accession>
<dbReference type="AlphaFoldDB" id="A0A1E5W9T2"/>
<dbReference type="EMBL" id="LWDX02016218">
    <property type="protein sequence ID" value="OEL34171.1"/>
    <property type="molecule type" value="Genomic_DNA"/>
</dbReference>
<protein>
    <submittedName>
        <fullName evidence="2">Uncharacterized protein</fullName>
    </submittedName>
</protein>
<evidence type="ECO:0000256" key="1">
    <source>
        <dbReference type="SAM" id="MobiDB-lite"/>
    </source>
</evidence>
<feature type="compositionally biased region" description="Polar residues" evidence="1">
    <location>
        <begin position="278"/>
        <end position="287"/>
    </location>
</feature>
<reference evidence="2 3" key="1">
    <citation type="submission" date="2016-09" db="EMBL/GenBank/DDBJ databases">
        <title>The draft genome of Dichanthelium oligosanthes: A C3 panicoid grass species.</title>
        <authorList>
            <person name="Studer A.J."/>
            <person name="Schnable J.C."/>
            <person name="Brutnell T.P."/>
        </authorList>
    </citation>
    <scope>NUCLEOTIDE SEQUENCE [LARGE SCALE GENOMIC DNA]</scope>
    <source>
        <strain evidence="3">cv. Kellogg 1175</strain>
        <tissue evidence="2">Leaf</tissue>
    </source>
</reference>
<dbReference type="PANTHER" id="PTHR34660">
    <property type="entry name" value="MYB-LIKE PROTEIN X"/>
    <property type="match status" value="1"/>
</dbReference>
<feature type="compositionally biased region" description="Basic residues" evidence="1">
    <location>
        <begin position="33"/>
        <end position="44"/>
    </location>
</feature>
<feature type="compositionally biased region" description="Basic and acidic residues" evidence="1">
    <location>
        <begin position="18"/>
        <end position="32"/>
    </location>
</feature>